<keyword evidence="2" id="KW-1185">Reference proteome</keyword>
<proteinExistence type="predicted"/>
<reference evidence="1 2" key="1">
    <citation type="submission" date="2019-01" db="EMBL/GenBank/DDBJ databases">
        <title>Nocardioides guangzhouensis sp. nov., an actinobacterium isolated from soil.</title>
        <authorList>
            <person name="Fu Y."/>
            <person name="Cai Y."/>
            <person name="Lin Z."/>
            <person name="Chen P."/>
        </authorList>
    </citation>
    <scope>NUCLEOTIDE SEQUENCE [LARGE SCALE GENOMIC DNA]</scope>
    <source>
        <strain evidence="1 2">NBRC 105384</strain>
    </source>
</reference>
<dbReference type="RefSeq" id="WP_129984842.1">
    <property type="nucleotide sequence ID" value="NZ_SDPU01000001.1"/>
</dbReference>
<dbReference type="AlphaFoldDB" id="A0A4Q5JC00"/>
<gene>
    <name evidence="1" type="ORF">ETU37_00100</name>
</gene>
<dbReference type="EMBL" id="SDPU01000001">
    <property type="protein sequence ID" value="RYU15559.1"/>
    <property type="molecule type" value="Genomic_DNA"/>
</dbReference>
<comment type="caution">
    <text evidence="1">The sequence shown here is derived from an EMBL/GenBank/DDBJ whole genome shotgun (WGS) entry which is preliminary data.</text>
</comment>
<protein>
    <recommendedName>
        <fullName evidence="3">2'-5' RNA ligase family protein</fullName>
    </recommendedName>
</protein>
<evidence type="ECO:0008006" key="3">
    <source>
        <dbReference type="Google" id="ProtNLM"/>
    </source>
</evidence>
<evidence type="ECO:0000313" key="2">
    <source>
        <dbReference type="Proteomes" id="UP000291189"/>
    </source>
</evidence>
<dbReference type="InterPro" id="IPR009097">
    <property type="entry name" value="Cyclic_Pdiesterase"/>
</dbReference>
<dbReference type="Gene3D" id="3.90.1140.10">
    <property type="entry name" value="Cyclic phosphodiesterase"/>
    <property type="match status" value="1"/>
</dbReference>
<dbReference type="Proteomes" id="UP000291189">
    <property type="component" value="Unassembled WGS sequence"/>
</dbReference>
<name>A0A4Q5JC00_9ACTN</name>
<organism evidence="1 2">
    <name type="scientific">Nocardioides iriomotensis</name>
    <dbReference type="NCBI Taxonomy" id="715784"/>
    <lineage>
        <taxon>Bacteria</taxon>
        <taxon>Bacillati</taxon>
        <taxon>Actinomycetota</taxon>
        <taxon>Actinomycetes</taxon>
        <taxon>Propionibacteriales</taxon>
        <taxon>Nocardioidaceae</taxon>
        <taxon>Nocardioides</taxon>
    </lineage>
</organism>
<dbReference type="OrthoDB" id="4311410at2"/>
<sequence>MRVAAETEAPSRFDELFAEAAPLITRQLHRCEGPLQPDGRWPASFILSPPEPISALMSAWMGQALEHAGPGHLQTGARGSAHLTVRALEPRQPDRAPTDDVAIGWGRVLREVCARTAPLRLRFTGVTLTPGTVMAQVEAEDDAAWSFMEDLADSLGDLGWYEAQWPPRDIWYVNLVHFAGPIAQPESLVTWVSEHRRVDPVPFVVRTVELVGFTMADRGRRAIIPTTWATEHFTAT</sequence>
<accession>A0A4Q5JC00</accession>
<dbReference type="SUPFAM" id="SSF55144">
    <property type="entry name" value="LigT-like"/>
    <property type="match status" value="1"/>
</dbReference>
<evidence type="ECO:0000313" key="1">
    <source>
        <dbReference type="EMBL" id="RYU15559.1"/>
    </source>
</evidence>